<evidence type="ECO:0000313" key="12">
    <source>
        <dbReference type="Proteomes" id="UP001461498"/>
    </source>
</evidence>
<evidence type="ECO:0000256" key="2">
    <source>
        <dbReference type="ARBA" id="ARBA00004305"/>
    </source>
</evidence>
<dbReference type="AlphaFoldDB" id="A0AAW1CQR6"/>
<evidence type="ECO:0000256" key="3">
    <source>
        <dbReference type="ARBA" id="ARBA00008646"/>
    </source>
</evidence>
<gene>
    <name evidence="11" type="ORF">O3M35_003191</name>
</gene>
<keyword evidence="5" id="KW-0809">Transit peptide</keyword>
<dbReference type="InterPro" id="IPR001017">
    <property type="entry name" value="DH_E1"/>
</dbReference>
<dbReference type="CDD" id="cd02000">
    <property type="entry name" value="TPP_E1_PDC_ADC_BCADC"/>
    <property type="match status" value="1"/>
</dbReference>
<keyword evidence="12" id="KW-1185">Reference proteome</keyword>
<evidence type="ECO:0000256" key="5">
    <source>
        <dbReference type="ARBA" id="ARBA00022946"/>
    </source>
</evidence>
<accession>A0AAW1CQR6</accession>
<keyword evidence="4" id="KW-0479">Metal-binding</keyword>
<name>A0AAW1CQR6_9HEMI</name>
<dbReference type="GO" id="GO:0005759">
    <property type="term" value="C:mitochondrial matrix"/>
    <property type="evidence" value="ECO:0007669"/>
    <property type="project" value="UniProtKB-SubCell"/>
</dbReference>
<dbReference type="InterPro" id="IPR029061">
    <property type="entry name" value="THDP-binding"/>
</dbReference>
<proteinExistence type="inferred from homology"/>
<comment type="subcellular location">
    <subcellularLocation>
        <location evidence="2">Mitochondrion matrix</location>
    </subcellularLocation>
</comment>
<comment type="cofactor">
    <cofactor evidence="1 9">
        <name>thiamine diphosphate</name>
        <dbReference type="ChEBI" id="CHEBI:58937"/>
    </cofactor>
</comment>
<dbReference type="GO" id="GO:0046872">
    <property type="term" value="F:metal ion binding"/>
    <property type="evidence" value="ECO:0007669"/>
    <property type="project" value="UniProtKB-KW"/>
</dbReference>
<dbReference type="GO" id="GO:0009083">
    <property type="term" value="P:branched-chain amino acid catabolic process"/>
    <property type="evidence" value="ECO:0007669"/>
    <property type="project" value="TreeGrafter"/>
</dbReference>
<dbReference type="GO" id="GO:0003863">
    <property type="term" value="F:branched-chain 2-oxo acid dehydrogenase activity"/>
    <property type="evidence" value="ECO:0007669"/>
    <property type="project" value="UniProtKB-EC"/>
</dbReference>
<comment type="caution">
    <text evidence="11">The sequence shown here is derived from an EMBL/GenBank/DDBJ whole genome shotgun (WGS) entry which is preliminary data.</text>
</comment>
<dbReference type="SUPFAM" id="SSF52518">
    <property type="entry name" value="Thiamin diphosphate-binding fold (THDP-binding)"/>
    <property type="match status" value="1"/>
</dbReference>
<evidence type="ECO:0000256" key="6">
    <source>
        <dbReference type="ARBA" id="ARBA00022958"/>
    </source>
</evidence>
<evidence type="ECO:0000256" key="9">
    <source>
        <dbReference type="RuleBase" id="RU365014"/>
    </source>
</evidence>
<keyword evidence="6" id="KW-0630">Potassium</keyword>
<reference evidence="11 12" key="1">
    <citation type="submission" date="2022-12" db="EMBL/GenBank/DDBJ databases">
        <title>Chromosome-level genome assembly of true bugs.</title>
        <authorList>
            <person name="Ma L."/>
            <person name="Li H."/>
        </authorList>
    </citation>
    <scope>NUCLEOTIDE SEQUENCE [LARGE SCALE GENOMIC DNA]</scope>
    <source>
        <strain evidence="11">Lab_2022b</strain>
    </source>
</reference>
<protein>
    <recommendedName>
        <fullName evidence="9">2-oxoisovalerate dehydrogenase subunit alpha</fullName>
        <ecNumber evidence="9">1.2.4.4</ecNumber>
    </recommendedName>
    <alternativeName>
        <fullName evidence="9">Branched-chain alpha-keto acid dehydrogenase E1 component alpha chain</fullName>
    </alternativeName>
</protein>
<sequence>MKAMNVLRIIKPESLTKYYGKLLQNYSPLEIVRAKFSNLSEYPWTQKLELLKAENIPKIPAYRVLDEEGNVLDPSQEPKLDGSLLVELYKGMVKLNITEKILYESQRQGRISFYMTSFGEEATQFGCAAAFSKDDLIYGQYRESGLLMWRGFTIQNIVDQCFGNDNDIAKGKQMPVHYGSKNLRFVTISSPLTTQMPQAVGSAYACKRAKNGQCVGVFFGEGAASEGDAHAAFNFAAVLQTPTIFVCRNNGYAISTPSHEQYSGDGIACKGPAYGIATIRVDGNDLLAVYNAVTAARQYSVSNNRPSLIEALTYRVSHHSTSDDSTAYRSEDEVKQWQKRNNPVNRFRSYLKSKKLWDSKHHEEYEKNIRTQVLEAIKKAENTKKPAWTEMFKEVYSEMPTNLIKQKTMMSEHLKKYGEFYPRSSQQKV</sequence>
<dbReference type="PANTHER" id="PTHR43380:SF1">
    <property type="entry name" value="2-OXOISOVALERATE DEHYDROGENASE SUBUNIT ALPHA, MITOCHONDRIAL"/>
    <property type="match status" value="1"/>
</dbReference>
<evidence type="ECO:0000256" key="8">
    <source>
        <dbReference type="ARBA" id="ARBA00023128"/>
    </source>
</evidence>
<evidence type="ECO:0000256" key="7">
    <source>
        <dbReference type="ARBA" id="ARBA00023002"/>
    </source>
</evidence>
<comment type="similarity">
    <text evidence="3 9">Belongs to the BCKDHA family.</text>
</comment>
<organism evidence="11 12">
    <name type="scientific">Rhynocoris fuscipes</name>
    <dbReference type="NCBI Taxonomy" id="488301"/>
    <lineage>
        <taxon>Eukaryota</taxon>
        <taxon>Metazoa</taxon>
        <taxon>Ecdysozoa</taxon>
        <taxon>Arthropoda</taxon>
        <taxon>Hexapoda</taxon>
        <taxon>Insecta</taxon>
        <taxon>Pterygota</taxon>
        <taxon>Neoptera</taxon>
        <taxon>Paraneoptera</taxon>
        <taxon>Hemiptera</taxon>
        <taxon>Heteroptera</taxon>
        <taxon>Panheteroptera</taxon>
        <taxon>Cimicomorpha</taxon>
        <taxon>Reduviidae</taxon>
        <taxon>Harpactorinae</taxon>
        <taxon>Harpactorini</taxon>
        <taxon>Rhynocoris</taxon>
    </lineage>
</organism>
<evidence type="ECO:0000256" key="4">
    <source>
        <dbReference type="ARBA" id="ARBA00022723"/>
    </source>
</evidence>
<keyword evidence="8" id="KW-0496">Mitochondrion</keyword>
<dbReference type="FunFam" id="3.40.50.970:FF:000015">
    <property type="entry name" value="2-oxoisovalerate dehydrogenase subunit alpha"/>
    <property type="match status" value="1"/>
</dbReference>
<dbReference type="EC" id="1.2.4.4" evidence="9"/>
<evidence type="ECO:0000259" key="10">
    <source>
        <dbReference type="Pfam" id="PF00676"/>
    </source>
</evidence>
<dbReference type="Proteomes" id="UP001461498">
    <property type="component" value="Unassembled WGS sequence"/>
</dbReference>
<dbReference type="Gene3D" id="3.40.50.970">
    <property type="match status" value="1"/>
</dbReference>
<comment type="catalytic activity">
    <reaction evidence="9">
        <text>N(6)-[(R)-lipoyl]-L-lysyl-[protein] + 3-methyl-2-oxobutanoate + H(+) = N(6)-[(R)-S(8)-2-methylpropanoyldihydrolipoyl]-L-lysyl-[protein] + CO2</text>
        <dbReference type="Rhea" id="RHEA:13457"/>
        <dbReference type="Rhea" id="RHEA-COMP:10474"/>
        <dbReference type="Rhea" id="RHEA-COMP:10497"/>
        <dbReference type="ChEBI" id="CHEBI:11851"/>
        <dbReference type="ChEBI" id="CHEBI:15378"/>
        <dbReference type="ChEBI" id="CHEBI:16526"/>
        <dbReference type="ChEBI" id="CHEBI:83099"/>
        <dbReference type="ChEBI" id="CHEBI:83142"/>
        <dbReference type="EC" id="1.2.4.4"/>
    </reaction>
</comment>
<dbReference type="InterPro" id="IPR050771">
    <property type="entry name" value="Alpha-ketoacid_DH_E1_comp"/>
</dbReference>
<keyword evidence="9" id="KW-0786">Thiamine pyrophosphate</keyword>
<keyword evidence="7 9" id="KW-0560">Oxidoreductase</keyword>
<dbReference type="EMBL" id="JAPXFL010000012">
    <property type="protein sequence ID" value="KAK9498594.1"/>
    <property type="molecule type" value="Genomic_DNA"/>
</dbReference>
<dbReference type="PANTHER" id="PTHR43380">
    <property type="entry name" value="2-OXOISOVALERATE DEHYDROGENASE SUBUNIT ALPHA, MITOCHONDRIAL"/>
    <property type="match status" value="1"/>
</dbReference>
<evidence type="ECO:0000256" key="1">
    <source>
        <dbReference type="ARBA" id="ARBA00001964"/>
    </source>
</evidence>
<dbReference type="Pfam" id="PF00676">
    <property type="entry name" value="E1_dh"/>
    <property type="match status" value="1"/>
</dbReference>
<evidence type="ECO:0000313" key="11">
    <source>
        <dbReference type="EMBL" id="KAK9498594.1"/>
    </source>
</evidence>
<feature type="domain" description="Dehydrogenase E1 component" evidence="10">
    <location>
        <begin position="90"/>
        <end position="387"/>
    </location>
</feature>
<comment type="function">
    <text evidence="9">The branched-chain alpha-keto dehydrogenase complex catalyzes the overall conversion of alpha-keto acids to acyl-CoA and CO(2). It contains multiple copies of three enzymatic components: branched-chain alpha-keto acid decarboxylase (E1), lipoamide acyltransferase (E2) and lipoamide dehydrogenase (E3).</text>
</comment>